<dbReference type="EMBL" id="CADEHS020000578">
    <property type="protein sequence ID" value="CAG9954845.1"/>
    <property type="molecule type" value="Genomic_DNA"/>
</dbReference>
<reference evidence="1" key="1">
    <citation type="submission" date="2020-04" db="EMBL/GenBank/DDBJ databases">
        <authorList>
            <person name="Broberg M."/>
        </authorList>
    </citation>
    <scope>NUCLEOTIDE SEQUENCE</scope>
</reference>
<proteinExistence type="predicted"/>
<sequence length="335" mass="36264">MMTSINSSTFGSPGLESIAKERNTSFYNLLGLKYSSTISAASTSFNIQSFCQQLKANIMAAKEDQDYLLGQHGREVERLQKQHRWIQSCLKGKIVFAPVELGKSGLRVLDVGCADGTLLRDLQKQVSPSAQLVGSDVMAPFLPTSPQGNIRYVQADICEPPEGDLAGSFDLTHVRYVLAGCARVGLDTAVANLAATLAPGGWLQIQEMNVDPNRPDAGPAWQDVNSILSGMFAKIGMGSQFTLLIADSMKKAGLANVSVETIDLPMGKLIEGEQERKDSIEPFKITIPVISQAAKGLGIDIPESSYDRLPERFEDEAMKQGVVFRCLVIVGQKPV</sequence>
<organism evidence="1 2">
    <name type="scientific">Clonostachys rosea f. rosea IK726</name>
    <dbReference type="NCBI Taxonomy" id="1349383"/>
    <lineage>
        <taxon>Eukaryota</taxon>
        <taxon>Fungi</taxon>
        <taxon>Dikarya</taxon>
        <taxon>Ascomycota</taxon>
        <taxon>Pezizomycotina</taxon>
        <taxon>Sordariomycetes</taxon>
        <taxon>Hypocreomycetidae</taxon>
        <taxon>Hypocreales</taxon>
        <taxon>Bionectriaceae</taxon>
        <taxon>Clonostachys</taxon>
    </lineage>
</organism>
<accession>A0ACA9UQJ8</accession>
<reference evidence="1" key="2">
    <citation type="submission" date="2021-10" db="EMBL/GenBank/DDBJ databases">
        <authorList>
            <person name="Piombo E."/>
        </authorList>
    </citation>
    <scope>NUCLEOTIDE SEQUENCE</scope>
</reference>
<comment type="caution">
    <text evidence="1">The sequence shown here is derived from an EMBL/GenBank/DDBJ whole genome shotgun (WGS) entry which is preliminary data.</text>
</comment>
<name>A0ACA9UQJ8_BIOOC</name>
<protein>
    <submittedName>
        <fullName evidence="1">Uncharacterized protein</fullName>
    </submittedName>
</protein>
<keyword evidence="2" id="KW-1185">Reference proteome</keyword>
<gene>
    <name evidence="1" type="ORF">CRV2_00011458</name>
</gene>
<evidence type="ECO:0000313" key="2">
    <source>
        <dbReference type="Proteomes" id="UP000836387"/>
    </source>
</evidence>
<evidence type="ECO:0000313" key="1">
    <source>
        <dbReference type="EMBL" id="CAG9954845.1"/>
    </source>
</evidence>
<dbReference type="Proteomes" id="UP000836387">
    <property type="component" value="Unassembled WGS sequence"/>
</dbReference>